<name>A0AAV4VBP3_9ARAC</name>
<evidence type="ECO:0000313" key="2">
    <source>
        <dbReference type="EMBL" id="GIY66915.1"/>
    </source>
</evidence>
<protein>
    <submittedName>
        <fullName evidence="2">Uncharacterized protein</fullName>
    </submittedName>
</protein>
<gene>
    <name evidence="2" type="ORF">CDAR_260021</name>
</gene>
<feature type="non-terminal residue" evidence="2">
    <location>
        <position position="1"/>
    </location>
</feature>
<organism evidence="2 3">
    <name type="scientific">Caerostris darwini</name>
    <dbReference type="NCBI Taxonomy" id="1538125"/>
    <lineage>
        <taxon>Eukaryota</taxon>
        <taxon>Metazoa</taxon>
        <taxon>Ecdysozoa</taxon>
        <taxon>Arthropoda</taxon>
        <taxon>Chelicerata</taxon>
        <taxon>Arachnida</taxon>
        <taxon>Araneae</taxon>
        <taxon>Araneomorphae</taxon>
        <taxon>Entelegynae</taxon>
        <taxon>Araneoidea</taxon>
        <taxon>Araneidae</taxon>
        <taxon>Caerostris</taxon>
    </lineage>
</organism>
<proteinExistence type="predicted"/>
<dbReference type="Proteomes" id="UP001054837">
    <property type="component" value="Unassembled WGS sequence"/>
</dbReference>
<feature type="region of interest" description="Disordered" evidence="1">
    <location>
        <begin position="120"/>
        <end position="150"/>
    </location>
</feature>
<keyword evidence="3" id="KW-1185">Reference proteome</keyword>
<accession>A0AAV4VBP3</accession>
<evidence type="ECO:0000313" key="3">
    <source>
        <dbReference type="Proteomes" id="UP001054837"/>
    </source>
</evidence>
<evidence type="ECO:0000256" key="1">
    <source>
        <dbReference type="SAM" id="MobiDB-lite"/>
    </source>
</evidence>
<comment type="caution">
    <text evidence="2">The sequence shown here is derived from an EMBL/GenBank/DDBJ whole genome shotgun (WGS) entry which is preliminary data.</text>
</comment>
<reference evidence="2 3" key="1">
    <citation type="submission" date="2021-06" db="EMBL/GenBank/DDBJ databases">
        <title>Caerostris darwini draft genome.</title>
        <authorList>
            <person name="Kono N."/>
            <person name="Arakawa K."/>
        </authorList>
    </citation>
    <scope>NUCLEOTIDE SEQUENCE [LARGE SCALE GENOMIC DNA]</scope>
</reference>
<dbReference type="AlphaFoldDB" id="A0AAV4VBP3"/>
<feature type="region of interest" description="Disordered" evidence="1">
    <location>
        <begin position="77"/>
        <end position="105"/>
    </location>
</feature>
<sequence length="150" mass="15877">GTQKVRRRRRDSDHDDSLRRILLEDGITAGTTPATYLTPGGAIIGGEFVDVKNGAALITDEPTDVVELEKMIEGASMSGEIADSEKGGSIAKGEIGDKRDHSEDVNLKKRIVEIETLQSNKNLEGGQALGGNTGQPLEHITGSDTGGLHT</sequence>
<feature type="compositionally biased region" description="Basic and acidic residues" evidence="1">
    <location>
        <begin position="94"/>
        <end position="105"/>
    </location>
</feature>
<dbReference type="EMBL" id="BPLQ01012669">
    <property type="protein sequence ID" value="GIY66915.1"/>
    <property type="molecule type" value="Genomic_DNA"/>
</dbReference>